<dbReference type="PANTHER" id="PTHR13822:SF10">
    <property type="entry name" value="ATP SYNTHASE EPSILON CHAIN, CHLOROPLASTIC"/>
    <property type="match status" value="1"/>
</dbReference>
<evidence type="ECO:0000256" key="4">
    <source>
        <dbReference type="ARBA" id="ARBA00011648"/>
    </source>
</evidence>
<evidence type="ECO:0000256" key="6">
    <source>
        <dbReference type="ARBA" id="ARBA00022475"/>
    </source>
</evidence>
<organism evidence="16">
    <name type="scientific">Acidithiobacillus sulfuriphilus</name>
    <dbReference type="NCBI Taxonomy" id="1867749"/>
    <lineage>
        <taxon>Bacteria</taxon>
        <taxon>Pseudomonadati</taxon>
        <taxon>Pseudomonadota</taxon>
        <taxon>Acidithiobacillia</taxon>
        <taxon>Acidithiobacillales</taxon>
        <taxon>Acidithiobacillaceae</taxon>
        <taxon>Acidithiobacillus</taxon>
    </lineage>
</organism>
<keyword evidence="5 12" id="KW-0813">Transport</keyword>
<dbReference type="AlphaFoldDB" id="A0A3M8RCF5"/>
<dbReference type="CDD" id="cd12152">
    <property type="entry name" value="F1-ATPase_delta"/>
    <property type="match status" value="1"/>
</dbReference>
<comment type="subunit">
    <text evidence="4 12 13">F-type ATPases have 2 components, CF(1) - the catalytic core - and CF(0) - the membrane proton channel. CF(1) has five subunits: alpha(3), beta(3), gamma(1), delta(1), epsilon(1). CF(0) has three main subunits: a, b and c.</text>
</comment>
<dbReference type="InterPro" id="IPR001469">
    <property type="entry name" value="ATP_synth_F1_dsu/esu"/>
</dbReference>
<protein>
    <recommendedName>
        <fullName evidence="12">ATP synthase epsilon chain</fullName>
    </recommendedName>
    <alternativeName>
        <fullName evidence="12">ATP synthase F1 sector epsilon subunit</fullName>
    </alternativeName>
    <alternativeName>
        <fullName evidence="12">F-ATPase epsilon subunit</fullName>
    </alternativeName>
</protein>
<dbReference type="GO" id="GO:0005524">
    <property type="term" value="F:ATP binding"/>
    <property type="evidence" value="ECO:0007669"/>
    <property type="project" value="UniProtKB-UniRule"/>
</dbReference>
<dbReference type="NCBIfam" id="TIGR01216">
    <property type="entry name" value="ATP_synt_epsi"/>
    <property type="match status" value="1"/>
</dbReference>
<dbReference type="SUPFAM" id="SSF46604">
    <property type="entry name" value="Epsilon subunit of F1F0-ATP synthase C-terminal domain"/>
    <property type="match status" value="1"/>
</dbReference>
<dbReference type="InterPro" id="IPR036771">
    <property type="entry name" value="ATPsynth_dsu/esu_N"/>
</dbReference>
<comment type="caution">
    <text evidence="16">The sequence shown here is derived from an EMBL/GenBank/DDBJ whole genome shotgun (WGS) entry which is preliminary data.</text>
</comment>
<keyword evidence="6 12" id="KW-1003">Cell membrane</keyword>
<evidence type="ECO:0000256" key="5">
    <source>
        <dbReference type="ARBA" id="ARBA00022448"/>
    </source>
</evidence>
<evidence type="ECO:0000259" key="14">
    <source>
        <dbReference type="Pfam" id="PF00401"/>
    </source>
</evidence>
<dbReference type="SUPFAM" id="SSF51344">
    <property type="entry name" value="Epsilon subunit of F1F0-ATP synthase N-terminal domain"/>
    <property type="match status" value="1"/>
</dbReference>
<proteinExistence type="inferred from homology"/>
<keyword evidence="10 12" id="KW-0139">CF(1)</keyword>
<dbReference type="InterPro" id="IPR036794">
    <property type="entry name" value="ATP_F1_dsu/esu_C_sf"/>
</dbReference>
<comment type="function">
    <text evidence="1 12">Produces ATP from ADP in the presence of a proton gradient across the membrane.</text>
</comment>
<dbReference type="Pfam" id="PF02823">
    <property type="entry name" value="ATP-synt_DE_N"/>
    <property type="match status" value="1"/>
</dbReference>
<dbReference type="PANTHER" id="PTHR13822">
    <property type="entry name" value="ATP SYNTHASE DELTA/EPSILON CHAIN"/>
    <property type="match status" value="1"/>
</dbReference>
<dbReference type="Pfam" id="PF00401">
    <property type="entry name" value="ATP-synt_DE"/>
    <property type="match status" value="1"/>
</dbReference>
<evidence type="ECO:0000259" key="15">
    <source>
        <dbReference type="Pfam" id="PF02823"/>
    </source>
</evidence>
<evidence type="ECO:0000256" key="1">
    <source>
        <dbReference type="ARBA" id="ARBA00003543"/>
    </source>
</evidence>
<evidence type="ECO:0000256" key="10">
    <source>
        <dbReference type="ARBA" id="ARBA00023196"/>
    </source>
</evidence>
<dbReference type="HAMAP" id="MF_00530">
    <property type="entry name" value="ATP_synth_epsil_bac"/>
    <property type="match status" value="1"/>
</dbReference>
<accession>A0A3M8RCF5</accession>
<dbReference type="RefSeq" id="WP_123102864.1">
    <property type="nucleotide sequence ID" value="NZ_CP127527.1"/>
</dbReference>
<evidence type="ECO:0000256" key="11">
    <source>
        <dbReference type="ARBA" id="ARBA00023310"/>
    </source>
</evidence>
<evidence type="ECO:0000256" key="3">
    <source>
        <dbReference type="ARBA" id="ARBA00005712"/>
    </source>
</evidence>
<feature type="domain" description="ATP synthase epsilon subunit C-terminal" evidence="14">
    <location>
        <begin position="88"/>
        <end position="132"/>
    </location>
</feature>
<dbReference type="GO" id="GO:0016787">
    <property type="term" value="F:hydrolase activity"/>
    <property type="evidence" value="ECO:0007669"/>
    <property type="project" value="UniProtKB-KW"/>
</dbReference>
<dbReference type="InterPro" id="IPR020547">
    <property type="entry name" value="ATP_synth_F1_esu_C"/>
</dbReference>
<sequence length="141" mass="15395">MAMTIDVQVVSTEGSIYEGVADMVVAPGEMGELGILPQHAPLLTRLRPGELRILHGAETEYLFVNGGILEIQPDRITVLADGAERAVDIDEAKAVAAKERAEALLAGHLDEMDYARAQGELLEQIARLRAIQRLRERGVLR</sequence>
<keyword evidence="16" id="KW-0378">Hydrolase</keyword>
<dbReference type="Gene3D" id="2.60.15.10">
    <property type="entry name" value="F0F1 ATP synthase delta/epsilon subunit, N-terminal"/>
    <property type="match status" value="1"/>
</dbReference>
<gene>
    <name evidence="12" type="primary">atpC</name>
    <name evidence="16" type="ORF">EC580_05210</name>
</gene>
<dbReference type="GO" id="GO:0046933">
    <property type="term" value="F:proton-transporting ATP synthase activity, rotational mechanism"/>
    <property type="evidence" value="ECO:0007669"/>
    <property type="project" value="UniProtKB-UniRule"/>
</dbReference>
<keyword evidence="11 12" id="KW-0066">ATP synthesis</keyword>
<name>A0A3M8RCF5_9PROT</name>
<evidence type="ECO:0000256" key="7">
    <source>
        <dbReference type="ARBA" id="ARBA00022781"/>
    </source>
</evidence>
<feature type="domain" description="ATP synthase F1 complex delta/epsilon subunit N-terminal" evidence="15">
    <location>
        <begin position="6"/>
        <end position="83"/>
    </location>
</feature>
<dbReference type="InterPro" id="IPR020546">
    <property type="entry name" value="ATP_synth_F1_dsu/esu_N"/>
</dbReference>
<comment type="subcellular location">
    <subcellularLocation>
        <location evidence="2 12">Cell membrane</location>
        <topology evidence="2 12">Peripheral membrane protein</topology>
    </subcellularLocation>
</comment>
<keyword evidence="8 12" id="KW-0406">Ion transport</keyword>
<evidence type="ECO:0000313" key="16">
    <source>
        <dbReference type="EMBL" id="RNF65362.1"/>
    </source>
</evidence>
<keyword evidence="9 12" id="KW-0472">Membrane</keyword>
<evidence type="ECO:0000256" key="8">
    <source>
        <dbReference type="ARBA" id="ARBA00023065"/>
    </source>
</evidence>
<evidence type="ECO:0000256" key="13">
    <source>
        <dbReference type="RuleBase" id="RU003656"/>
    </source>
</evidence>
<evidence type="ECO:0000256" key="2">
    <source>
        <dbReference type="ARBA" id="ARBA00004202"/>
    </source>
</evidence>
<dbReference type="OrthoDB" id="9791445at2"/>
<evidence type="ECO:0000256" key="9">
    <source>
        <dbReference type="ARBA" id="ARBA00023136"/>
    </source>
</evidence>
<dbReference type="FunFam" id="2.60.15.10:FF:000001">
    <property type="entry name" value="ATP synthase epsilon chain"/>
    <property type="match status" value="1"/>
</dbReference>
<dbReference type="EMBL" id="RIZI01000145">
    <property type="protein sequence ID" value="RNF65362.1"/>
    <property type="molecule type" value="Genomic_DNA"/>
</dbReference>
<dbReference type="GO" id="GO:0045259">
    <property type="term" value="C:proton-transporting ATP synthase complex"/>
    <property type="evidence" value="ECO:0007669"/>
    <property type="project" value="UniProtKB-KW"/>
</dbReference>
<keyword evidence="7 12" id="KW-0375">Hydrogen ion transport</keyword>
<reference evidence="16" key="1">
    <citation type="submission" date="2018-10" db="EMBL/GenBank/DDBJ databases">
        <title>Acidithiobacillus sulfuriphilus sp. nov.: an extremely acidophilic sulfur-oxidizing chemolithotroph isolated from a neutral pH environment.</title>
        <authorList>
            <person name="Falagan C."/>
            <person name="Moya-Beltran A."/>
            <person name="Quatrini R."/>
            <person name="Johnson D.B."/>
        </authorList>
    </citation>
    <scope>NUCLEOTIDE SEQUENCE [LARGE SCALE GENOMIC DNA]</scope>
    <source>
        <strain evidence="16">CJ-2</strain>
    </source>
</reference>
<dbReference type="NCBIfam" id="NF001847">
    <property type="entry name" value="PRK00571.1-4"/>
    <property type="match status" value="1"/>
</dbReference>
<comment type="similarity">
    <text evidence="3 12 13">Belongs to the ATPase epsilon chain family.</text>
</comment>
<evidence type="ECO:0000256" key="12">
    <source>
        <dbReference type="HAMAP-Rule" id="MF_00530"/>
    </source>
</evidence>
<dbReference type="GO" id="GO:0005886">
    <property type="term" value="C:plasma membrane"/>
    <property type="evidence" value="ECO:0007669"/>
    <property type="project" value="UniProtKB-SubCell"/>
</dbReference>
<dbReference type="Gene3D" id="1.20.5.440">
    <property type="entry name" value="ATP synthase delta/epsilon subunit, C-terminal domain"/>
    <property type="match status" value="1"/>
</dbReference>